<dbReference type="PANTHER" id="PTHR43767:SF1">
    <property type="entry name" value="NONRIBOSOMAL PEPTIDE SYNTHASE PES1 (EUROFUNG)-RELATED"/>
    <property type="match status" value="1"/>
</dbReference>
<evidence type="ECO:0000259" key="2">
    <source>
        <dbReference type="Pfam" id="PF13193"/>
    </source>
</evidence>
<dbReference type="InterPro" id="IPR050237">
    <property type="entry name" value="ATP-dep_AMP-bd_enzyme"/>
</dbReference>
<dbReference type="InterPro" id="IPR000873">
    <property type="entry name" value="AMP-dep_synth/lig_dom"/>
</dbReference>
<organism evidence="3 4">
    <name type="scientific">Roseateles agri</name>
    <dbReference type="NCBI Taxonomy" id="3098619"/>
    <lineage>
        <taxon>Bacteria</taxon>
        <taxon>Pseudomonadati</taxon>
        <taxon>Pseudomonadota</taxon>
        <taxon>Betaproteobacteria</taxon>
        <taxon>Burkholderiales</taxon>
        <taxon>Sphaerotilaceae</taxon>
        <taxon>Roseateles</taxon>
    </lineage>
</organism>
<dbReference type="EMBL" id="JAXCLA010000009">
    <property type="protein sequence ID" value="MDY0748051.1"/>
    <property type="molecule type" value="Genomic_DNA"/>
</dbReference>
<dbReference type="InterPro" id="IPR020845">
    <property type="entry name" value="AMP-binding_CS"/>
</dbReference>
<dbReference type="RefSeq" id="WP_320426017.1">
    <property type="nucleotide sequence ID" value="NZ_JAXCLA010000009.1"/>
</dbReference>
<accession>A0ABU5DQR9</accession>
<comment type="caution">
    <text evidence="3">The sequence shown here is derived from an EMBL/GenBank/DDBJ whole genome shotgun (WGS) entry which is preliminary data.</text>
</comment>
<evidence type="ECO:0000259" key="1">
    <source>
        <dbReference type="Pfam" id="PF00501"/>
    </source>
</evidence>
<feature type="domain" description="AMP-dependent synthetase/ligase" evidence="1">
    <location>
        <begin position="28"/>
        <end position="390"/>
    </location>
</feature>
<name>A0ABU5DQR9_9BURK</name>
<reference evidence="3 4" key="1">
    <citation type="submission" date="2023-11" db="EMBL/GenBank/DDBJ databases">
        <title>Paucibacter sp. nov., isolated from fresh soil in Korea.</title>
        <authorList>
            <person name="Le N.T.T."/>
        </authorList>
    </citation>
    <scope>NUCLEOTIDE SEQUENCE [LARGE SCALE GENOMIC DNA]</scope>
    <source>
        <strain evidence="3 4">R3-3</strain>
    </source>
</reference>
<dbReference type="InterPro" id="IPR042099">
    <property type="entry name" value="ANL_N_sf"/>
</dbReference>
<dbReference type="PANTHER" id="PTHR43767">
    <property type="entry name" value="LONG-CHAIN-FATTY-ACID--COA LIGASE"/>
    <property type="match status" value="1"/>
</dbReference>
<feature type="domain" description="AMP-binding enzyme C-terminal" evidence="2">
    <location>
        <begin position="440"/>
        <end position="515"/>
    </location>
</feature>
<gene>
    <name evidence="3" type="ORF">SNE35_26360</name>
</gene>
<dbReference type="Gene3D" id="3.30.300.30">
    <property type="match status" value="1"/>
</dbReference>
<dbReference type="InterPro" id="IPR025110">
    <property type="entry name" value="AMP-bd_C"/>
</dbReference>
<evidence type="ECO:0000313" key="3">
    <source>
        <dbReference type="EMBL" id="MDY0748051.1"/>
    </source>
</evidence>
<sequence>MNPITTETHWQRQLKVYSQREPDLDQMFRASVERSPQATALVDGMLRVSYQELDERVLRLACAFHAHGVSSGDRVVVLLANRLEFVVTVLACVRVGALVVPAGTRLRSPEIHHICSDAGACAIVHEASLAPELPDRAELSNLKLRVSVAGDATGSIAFEKFMSKDQALDFAFEARAGEDDPFGILYTSGTTGRPKGAVLTHLGAIHSALHWKQLHGLKAQEVSLLAIPASHVAGLCGVVFPMLMVGACIVLMREFRARAFLEMAEREQITHALLVPAMYALCLLEPEMPRFDLARWRLGVYGSAPMPESTITRVAELLPGLDLCNAYGATETTSPATIMPLGEGISHTDSIGRVVPCGDIRVMNEQGHEVAPGETGELWIGGPMVVPGYWNNPQATASSFIDGYWKSGDIGAIDAEGFVRIFDRKKDMINRGGFKVYPAEVENALCSAPGVVEAAVVGRPDPVLTERVVAFVRRSDPALDDAALKRFCKDNMADYKVPDRIVVQDEPLPRNANGKIQKDQLRHLASEDV</sequence>
<dbReference type="Proteomes" id="UP001285263">
    <property type="component" value="Unassembled WGS sequence"/>
</dbReference>
<evidence type="ECO:0000313" key="4">
    <source>
        <dbReference type="Proteomes" id="UP001285263"/>
    </source>
</evidence>
<protein>
    <submittedName>
        <fullName evidence="3">Class I adenylate-forming enzyme family protein</fullName>
    </submittedName>
</protein>
<dbReference type="SUPFAM" id="SSF56801">
    <property type="entry name" value="Acetyl-CoA synthetase-like"/>
    <property type="match status" value="1"/>
</dbReference>
<dbReference type="Pfam" id="PF13193">
    <property type="entry name" value="AMP-binding_C"/>
    <property type="match status" value="1"/>
</dbReference>
<dbReference type="PROSITE" id="PS00455">
    <property type="entry name" value="AMP_BINDING"/>
    <property type="match status" value="1"/>
</dbReference>
<dbReference type="InterPro" id="IPR045851">
    <property type="entry name" value="AMP-bd_C_sf"/>
</dbReference>
<dbReference type="Pfam" id="PF00501">
    <property type="entry name" value="AMP-binding"/>
    <property type="match status" value="1"/>
</dbReference>
<keyword evidence="4" id="KW-1185">Reference proteome</keyword>
<dbReference type="Gene3D" id="3.40.50.12780">
    <property type="entry name" value="N-terminal domain of ligase-like"/>
    <property type="match status" value="1"/>
</dbReference>
<proteinExistence type="predicted"/>